<feature type="domain" description="2Fe-2S ferredoxin-type" evidence="6">
    <location>
        <begin position="4"/>
        <end position="80"/>
    </location>
</feature>
<evidence type="ECO:0000256" key="4">
    <source>
        <dbReference type="ARBA" id="ARBA00023004"/>
    </source>
</evidence>
<dbReference type="PROSITE" id="PS51085">
    <property type="entry name" value="2FE2S_FER_2"/>
    <property type="match status" value="1"/>
</dbReference>
<dbReference type="InterPro" id="IPR002888">
    <property type="entry name" value="2Fe-2S-bd"/>
</dbReference>
<dbReference type="SUPFAM" id="SSF47741">
    <property type="entry name" value="CO dehydrogenase ISP C-domain like"/>
    <property type="match status" value="1"/>
</dbReference>
<dbReference type="InterPro" id="IPR036010">
    <property type="entry name" value="2Fe-2S_ferredoxin-like_sf"/>
</dbReference>
<dbReference type="SUPFAM" id="SSF54292">
    <property type="entry name" value="2Fe-2S ferredoxin-like"/>
    <property type="match status" value="1"/>
</dbReference>
<keyword evidence="1" id="KW-0001">2Fe-2S</keyword>
<dbReference type="InterPro" id="IPR051452">
    <property type="entry name" value="Diverse_Oxidoreductases"/>
</dbReference>
<dbReference type="PROSITE" id="PS00197">
    <property type="entry name" value="2FE2S_FER_1"/>
    <property type="match status" value="1"/>
</dbReference>
<dbReference type="STRING" id="1797291.A2V47_09030"/>
<dbReference type="InterPro" id="IPR006058">
    <property type="entry name" value="2Fe2S_fd_BS"/>
</dbReference>
<dbReference type="Pfam" id="PF01799">
    <property type="entry name" value="Fer2_2"/>
    <property type="match status" value="1"/>
</dbReference>
<comment type="caution">
    <text evidence="7">The sequence shown here is derived from an EMBL/GenBank/DDBJ whole genome shotgun (WGS) entry which is preliminary data.</text>
</comment>
<dbReference type="EMBL" id="MEYH01000073">
    <property type="protein sequence ID" value="OGD14844.1"/>
    <property type="molecule type" value="Genomic_DNA"/>
</dbReference>
<evidence type="ECO:0000259" key="6">
    <source>
        <dbReference type="PROSITE" id="PS51085"/>
    </source>
</evidence>
<evidence type="ECO:0000256" key="5">
    <source>
        <dbReference type="ARBA" id="ARBA00023014"/>
    </source>
</evidence>
<dbReference type="GO" id="GO:0051537">
    <property type="term" value="F:2 iron, 2 sulfur cluster binding"/>
    <property type="evidence" value="ECO:0007669"/>
    <property type="project" value="UniProtKB-KW"/>
</dbReference>
<dbReference type="PANTHER" id="PTHR44379">
    <property type="entry name" value="OXIDOREDUCTASE WITH IRON-SULFUR SUBUNIT"/>
    <property type="match status" value="1"/>
</dbReference>
<keyword evidence="5" id="KW-0411">Iron-sulfur</keyword>
<evidence type="ECO:0000256" key="2">
    <source>
        <dbReference type="ARBA" id="ARBA00022723"/>
    </source>
</evidence>
<dbReference type="InterPro" id="IPR012675">
    <property type="entry name" value="Beta-grasp_dom_sf"/>
</dbReference>
<accession>A0A1F5AAH2</accession>
<dbReference type="FunFam" id="1.10.150.120:FF:000003">
    <property type="entry name" value="Carbon monoxide dehydrogenase, small subunit"/>
    <property type="match status" value="1"/>
</dbReference>
<dbReference type="GO" id="GO:0046872">
    <property type="term" value="F:metal ion binding"/>
    <property type="evidence" value="ECO:0007669"/>
    <property type="project" value="UniProtKB-KW"/>
</dbReference>
<evidence type="ECO:0000313" key="7">
    <source>
        <dbReference type="EMBL" id="OGD14844.1"/>
    </source>
</evidence>
<dbReference type="Gene3D" id="3.10.20.30">
    <property type="match status" value="1"/>
</dbReference>
<reference evidence="7 8" key="1">
    <citation type="journal article" date="2016" name="Nat. Commun.">
        <title>Thousands of microbial genomes shed light on interconnected biogeochemical processes in an aquifer system.</title>
        <authorList>
            <person name="Anantharaman K."/>
            <person name="Brown C.T."/>
            <person name="Hug L.A."/>
            <person name="Sharon I."/>
            <person name="Castelle C.J."/>
            <person name="Probst A.J."/>
            <person name="Thomas B.C."/>
            <person name="Singh A."/>
            <person name="Wilkins M.J."/>
            <person name="Karaoz U."/>
            <person name="Brodie E.L."/>
            <person name="Williams K.H."/>
            <person name="Hubbard S.S."/>
            <person name="Banfield J.F."/>
        </authorList>
    </citation>
    <scope>NUCLEOTIDE SEQUENCE [LARGE SCALE GENOMIC DNA]</scope>
</reference>
<evidence type="ECO:0000313" key="8">
    <source>
        <dbReference type="Proteomes" id="UP000177701"/>
    </source>
</evidence>
<proteinExistence type="predicted"/>
<keyword evidence="3" id="KW-0560">Oxidoreductase</keyword>
<protein>
    <submittedName>
        <fullName evidence="7">(2Fe-2S)-binding protein</fullName>
    </submittedName>
</protein>
<dbReference type="Gene3D" id="1.10.150.120">
    <property type="entry name" value="[2Fe-2S]-binding domain"/>
    <property type="match status" value="1"/>
</dbReference>
<dbReference type="Proteomes" id="UP000177701">
    <property type="component" value="Unassembled WGS sequence"/>
</dbReference>
<dbReference type="PANTHER" id="PTHR44379:SF5">
    <property type="entry name" value="OXIDOREDUCTASE WITH IRON-SULFUR SUBUNIT"/>
    <property type="match status" value="1"/>
</dbReference>
<dbReference type="Pfam" id="PF00111">
    <property type="entry name" value="Fer2"/>
    <property type="match status" value="1"/>
</dbReference>
<gene>
    <name evidence="7" type="ORF">A2V47_09030</name>
</gene>
<sequence length="167" mass="17782">MSKLNIELTINGKKRKVETTTSTRLLDLIRDDLHLTGTKEGCGKGECGACTVIMNGELAASCLILAPQADGAAITTIEGIGDDKYLDPIQEAFIETGAVQCGFCTPGMILAAKKLLEENPHPDEEEIKRGISGNLCRCTGYQKIIDAIKLAANRLSSSDSGRGKKDA</sequence>
<keyword evidence="2" id="KW-0479">Metal-binding</keyword>
<dbReference type="AlphaFoldDB" id="A0A1F5AAH2"/>
<dbReference type="InterPro" id="IPR036884">
    <property type="entry name" value="2Fe-2S-bd_dom_sf"/>
</dbReference>
<organism evidence="7 8">
    <name type="scientific">Candidatus Sediminicultor quintus</name>
    <dbReference type="NCBI Taxonomy" id="1797291"/>
    <lineage>
        <taxon>Bacteria</taxon>
        <taxon>Pseudomonadati</taxon>
        <taxon>Atribacterota</taxon>
        <taxon>Candidatus Phoenicimicrobiia</taxon>
        <taxon>Candidatus Pheonicimicrobiales</taxon>
        <taxon>Candidatus Phoenicimicrobiaceae</taxon>
        <taxon>Candidatus Sediminicultor</taxon>
    </lineage>
</organism>
<dbReference type="GO" id="GO:0016491">
    <property type="term" value="F:oxidoreductase activity"/>
    <property type="evidence" value="ECO:0007669"/>
    <property type="project" value="UniProtKB-KW"/>
</dbReference>
<dbReference type="InterPro" id="IPR001041">
    <property type="entry name" value="2Fe-2S_ferredoxin-type"/>
</dbReference>
<name>A0A1F5AAH2_9BACT</name>
<evidence type="ECO:0000256" key="1">
    <source>
        <dbReference type="ARBA" id="ARBA00022714"/>
    </source>
</evidence>
<evidence type="ECO:0000256" key="3">
    <source>
        <dbReference type="ARBA" id="ARBA00023002"/>
    </source>
</evidence>
<keyword evidence="4" id="KW-0408">Iron</keyword>
<dbReference type="FunFam" id="3.10.20.30:FF:000020">
    <property type="entry name" value="Xanthine dehydrogenase iron-sulfur subunit"/>
    <property type="match status" value="1"/>
</dbReference>